<evidence type="ECO:0000256" key="12">
    <source>
        <dbReference type="PIRSR" id="PIRSR606262-3"/>
    </source>
</evidence>
<protein>
    <recommendedName>
        <fullName evidence="4 13">Cytidine deaminase</fullName>
        <ecNumber evidence="4 13">3.5.4.5</ecNumber>
    </recommendedName>
    <alternativeName>
        <fullName evidence="8 13">Cytidine aminohydrolase</fullName>
    </alternativeName>
</protein>
<dbReference type="GO" id="GO:0008270">
    <property type="term" value="F:zinc ion binding"/>
    <property type="evidence" value="ECO:0007669"/>
    <property type="project" value="UniProtKB-UniRule"/>
</dbReference>
<gene>
    <name evidence="15" type="ORF">ONB1V03_LOCUS5277</name>
</gene>
<dbReference type="PANTHER" id="PTHR11644:SF2">
    <property type="entry name" value="CYTIDINE DEAMINASE"/>
    <property type="match status" value="1"/>
</dbReference>
<evidence type="ECO:0000256" key="11">
    <source>
        <dbReference type="PIRSR" id="PIRSR606262-2"/>
    </source>
</evidence>
<feature type="binding site" evidence="12">
    <location>
        <position position="61"/>
    </location>
    <ligand>
        <name>Zn(2+)</name>
        <dbReference type="ChEBI" id="CHEBI:29105"/>
        <note>catalytic</note>
    </ligand>
</feature>
<dbReference type="GO" id="GO:0004126">
    <property type="term" value="F:cytidine deaminase activity"/>
    <property type="evidence" value="ECO:0007669"/>
    <property type="project" value="UniProtKB-UniRule"/>
</dbReference>
<evidence type="ECO:0000313" key="16">
    <source>
        <dbReference type="Proteomes" id="UP000728032"/>
    </source>
</evidence>
<proteinExistence type="inferred from homology"/>
<evidence type="ECO:0000256" key="8">
    <source>
        <dbReference type="ARBA" id="ARBA00032005"/>
    </source>
</evidence>
<accession>A0A7R9QH95</accession>
<dbReference type="EMBL" id="OC916901">
    <property type="protein sequence ID" value="CAD7645571.1"/>
    <property type="molecule type" value="Genomic_DNA"/>
</dbReference>
<organism evidence="15">
    <name type="scientific">Oppiella nova</name>
    <dbReference type="NCBI Taxonomy" id="334625"/>
    <lineage>
        <taxon>Eukaryota</taxon>
        <taxon>Metazoa</taxon>
        <taxon>Ecdysozoa</taxon>
        <taxon>Arthropoda</taxon>
        <taxon>Chelicerata</taxon>
        <taxon>Arachnida</taxon>
        <taxon>Acari</taxon>
        <taxon>Acariformes</taxon>
        <taxon>Sarcoptiformes</taxon>
        <taxon>Oribatida</taxon>
        <taxon>Brachypylina</taxon>
        <taxon>Oppioidea</taxon>
        <taxon>Oppiidae</taxon>
        <taxon>Oppiella</taxon>
    </lineage>
</organism>
<evidence type="ECO:0000256" key="4">
    <source>
        <dbReference type="ARBA" id="ARBA00012783"/>
    </source>
</evidence>
<comment type="catalytic activity">
    <reaction evidence="13">
        <text>2'-deoxycytidine + H2O + H(+) = 2'-deoxyuridine + NH4(+)</text>
        <dbReference type="Rhea" id="RHEA:13433"/>
        <dbReference type="ChEBI" id="CHEBI:15377"/>
        <dbReference type="ChEBI" id="CHEBI:15378"/>
        <dbReference type="ChEBI" id="CHEBI:15698"/>
        <dbReference type="ChEBI" id="CHEBI:16450"/>
        <dbReference type="ChEBI" id="CHEBI:28938"/>
        <dbReference type="EC" id="3.5.4.5"/>
    </reaction>
</comment>
<dbReference type="CDD" id="cd01283">
    <property type="entry name" value="cytidine_deaminase"/>
    <property type="match status" value="1"/>
</dbReference>
<dbReference type="FunFam" id="3.40.140.10:FF:000008">
    <property type="entry name" value="Cytidine deaminase"/>
    <property type="match status" value="1"/>
</dbReference>
<evidence type="ECO:0000313" key="15">
    <source>
        <dbReference type="EMBL" id="CAD7645571.1"/>
    </source>
</evidence>
<evidence type="ECO:0000256" key="3">
    <source>
        <dbReference type="ARBA" id="ARBA00006576"/>
    </source>
</evidence>
<evidence type="ECO:0000256" key="9">
    <source>
        <dbReference type="ARBA" id="ARBA00049558"/>
    </source>
</evidence>
<evidence type="ECO:0000256" key="13">
    <source>
        <dbReference type="RuleBase" id="RU364006"/>
    </source>
</evidence>
<dbReference type="SUPFAM" id="SSF53927">
    <property type="entry name" value="Cytidine deaminase-like"/>
    <property type="match status" value="1"/>
</dbReference>
<dbReference type="AlphaFoldDB" id="A0A7R9QH95"/>
<feature type="domain" description="CMP/dCMP-type deaminase" evidence="14">
    <location>
        <begin position="9"/>
        <end position="137"/>
    </location>
</feature>
<feature type="binding site" evidence="12">
    <location>
        <position position="99"/>
    </location>
    <ligand>
        <name>Zn(2+)</name>
        <dbReference type="ChEBI" id="CHEBI:29105"/>
        <note>catalytic</note>
    </ligand>
</feature>
<feature type="binding site" evidence="12">
    <location>
        <position position="96"/>
    </location>
    <ligand>
        <name>Zn(2+)</name>
        <dbReference type="ChEBI" id="CHEBI:29105"/>
        <note>catalytic</note>
    </ligand>
</feature>
<dbReference type="Gene3D" id="3.40.140.10">
    <property type="entry name" value="Cytidine Deaminase, domain 2"/>
    <property type="match status" value="1"/>
</dbReference>
<dbReference type="GO" id="GO:0005829">
    <property type="term" value="C:cytosol"/>
    <property type="evidence" value="ECO:0007669"/>
    <property type="project" value="TreeGrafter"/>
</dbReference>
<evidence type="ECO:0000259" key="14">
    <source>
        <dbReference type="PROSITE" id="PS51747"/>
    </source>
</evidence>
<evidence type="ECO:0000256" key="6">
    <source>
        <dbReference type="ARBA" id="ARBA00022801"/>
    </source>
</evidence>
<dbReference type="PROSITE" id="PS00903">
    <property type="entry name" value="CYT_DCMP_DEAMINASES_1"/>
    <property type="match status" value="1"/>
</dbReference>
<dbReference type="InterPro" id="IPR016192">
    <property type="entry name" value="APOBEC/CMP_deaminase_Zn-bd"/>
</dbReference>
<keyword evidence="6 13" id="KW-0378">Hydrolase</keyword>
<evidence type="ECO:0000256" key="7">
    <source>
        <dbReference type="ARBA" id="ARBA00022833"/>
    </source>
</evidence>
<dbReference type="EC" id="3.5.4.5" evidence="4 13"/>
<feature type="active site" description="Proton donor" evidence="10">
    <location>
        <position position="63"/>
    </location>
</feature>
<dbReference type="EMBL" id="CAJPVJ010002076">
    <property type="protein sequence ID" value="CAG2165739.1"/>
    <property type="molecule type" value="Genomic_DNA"/>
</dbReference>
<dbReference type="GO" id="GO:0072527">
    <property type="term" value="P:pyrimidine-containing compound metabolic process"/>
    <property type="evidence" value="ECO:0007669"/>
    <property type="project" value="UniProtKB-ARBA"/>
</dbReference>
<evidence type="ECO:0000256" key="5">
    <source>
        <dbReference type="ARBA" id="ARBA00022723"/>
    </source>
</evidence>
<dbReference type="NCBIfam" id="NF004064">
    <property type="entry name" value="PRK05578.1"/>
    <property type="match status" value="1"/>
</dbReference>
<reference evidence="15" key="1">
    <citation type="submission" date="2020-11" db="EMBL/GenBank/DDBJ databases">
        <authorList>
            <person name="Tran Van P."/>
        </authorList>
    </citation>
    <scope>NUCLEOTIDE SEQUENCE</scope>
</reference>
<evidence type="ECO:0000256" key="1">
    <source>
        <dbReference type="ARBA" id="ARBA00001947"/>
    </source>
</evidence>
<dbReference type="Pfam" id="PF00383">
    <property type="entry name" value="dCMP_cyt_deam_1"/>
    <property type="match status" value="1"/>
</dbReference>
<sequence>MANKVSSEPNVKQLLLECREAIKTAYIPYSKFAVGAAVETIDGVIYRGCNIENAAYTGCICAERTAMCKAVSDGITQFKAIAITSNMPAPDLIVPCGTCRQFIREFSTDLTIYLVRPDLTYEKTSLEALLPKSFGPQDLEKGVGK</sequence>
<dbReference type="GO" id="GO:0042802">
    <property type="term" value="F:identical protein binding"/>
    <property type="evidence" value="ECO:0007669"/>
    <property type="project" value="UniProtKB-ARBA"/>
</dbReference>
<dbReference type="InterPro" id="IPR002125">
    <property type="entry name" value="CMP_dCMP_dom"/>
</dbReference>
<dbReference type="InterPro" id="IPR016193">
    <property type="entry name" value="Cytidine_deaminase-like"/>
</dbReference>
<keyword evidence="7 12" id="KW-0862">Zinc</keyword>
<keyword evidence="16" id="KW-1185">Reference proteome</keyword>
<comment type="similarity">
    <text evidence="3 13">Belongs to the cytidine and deoxycytidylate deaminase family.</text>
</comment>
<dbReference type="OrthoDB" id="414540at2759"/>
<comment type="function">
    <text evidence="2 13">This enzyme scavenges exogenous and endogenous cytidine and 2'-deoxycytidine for UMP synthesis.</text>
</comment>
<name>A0A7R9QH95_9ACAR</name>
<dbReference type="InterPro" id="IPR006262">
    <property type="entry name" value="Cyt_deam_tetra"/>
</dbReference>
<dbReference type="InterPro" id="IPR050202">
    <property type="entry name" value="Cyt/Deoxycyt_deaminase"/>
</dbReference>
<dbReference type="PANTHER" id="PTHR11644">
    <property type="entry name" value="CYTIDINE DEAMINASE"/>
    <property type="match status" value="1"/>
</dbReference>
<comment type="cofactor">
    <cofactor evidence="1 12 13">
        <name>Zn(2+)</name>
        <dbReference type="ChEBI" id="CHEBI:29105"/>
    </cofactor>
</comment>
<dbReference type="Proteomes" id="UP000728032">
    <property type="component" value="Unassembled WGS sequence"/>
</dbReference>
<dbReference type="PROSITE" id="PS51747">
    <property type="entry name" value="CYT_DCMP_DEAMINASES_2"/>
    <property type="match status" value="1"/>
</dbReference>
<feature type="binding site" evidence="11">
    <location>
        <begin position="50"/>
        <end position="56"/>
    </location>
    <ligand>
        <name>substrate</name>
    </ligand>
</feature>
<comment type="catalytic activity">
    <reaction evidence="9 13">
        <text>cytidine + H2O + H(+) = uridine + NH4(+)</text>
        <dbReference type="Rhea" id="RHEA:16069"/>
        <dbReference type="ChEBI" id="CHEBI:15377"/>
        <dbReference type="ChEBI" id="CHEBI:15378"/>
        <dbReference type="ChEBI" id="CHEBI:16704"/>
        <dbReference type="ChEBI" id="CHEBI:17562"/>
        <dbReference type="ChEBI" id="CHEBI:28938"/>
        <dbReference type="EC" id="3.5.4.5"/>
    </reaction>
</comment>
<keyword evidence="5 12" id="KW-0479">Metal-binding</keyword>
<evidence type="ECO:0000256" key="2">
    <source>
        <dbReference type="ARBA" id="ARBA00003949"/>
    </source>
</evidence>
<evidence type="ECO:0000256" key="10">
    <source>
        <dbReference type="PIRSR" id="PIRSR606262-1"/>
    </source>
</evidence>
<dbReference type="NCBIfam" id="TIGR01354">
    <property type="entry name" value="cyt_deam_tetra"/>
    <property type="match status" value="1"/>
</dbReference>
<dbReference type="GO" id="GO:0055086">
    <property type="term" value="P:nucleobase-containing small molecule metabolic process"/>
    <property type="evidence" value="ECO:0007669"/>
    <property type="project" value="UniProtKB-ARBA"/>
</dbReference>